<accession>A0A226BX05</accession>
<reference evidence="2 3" key="1">
    <citation type="submission" date="2017-06" db="EMBL/GenBank/DDBJ databases">
        <title>Draft Genome Sequence of Natranaerobius trueperi halophilic, alkalithermophilic bacteria from soda lakes.</title>
        <authorList>
            <person name="Zhao B."/>
        </authorList>
    </citation>
    <scope>NUCLEOTIDE SEQUENCE [LARGE SCALE GENOMIC DNA]</scope>
    <source>
        <strain evidence="2 3">DSM 18760</strain>
    </source>
</reference>
<dbReference type="Pfam" id="PF13023">
    <property type="entry name" value="HD_3"/>
    <property type="match status" value="1"/>
</dbReference>
<dbReference type="EMBL" id="NIQC01000016">
    <property type="protein sequence ID" value="OWZ83536.1"/>
    <property type="molecule type" value="Genomic_DNA"/>
</dbReference>
<keyword evidence="2" id="KW-0378">Hydrolase</keyword>
<dbReference type="Gene3D" id="1.10.3210.10">
    <property type="entry name" value="Hypothetical protein af1432"/>
    <property type="match status" value="2"/>
</dbReference>
<protein>
    <submittedName>
        <fullName evidence="2">HAD family hydrolase</fullName>
    </submittedName>
</protein>
<dbReference type="InterPro" id="IPR006674">
    <property type="entry name" value="HD_domain"/>
</dbReference>
<dbReference type="GO" id="GO:0016787">
    <property type="term" value="F:hydrolase activity"/>
    <property type="evidence" value="ECO:0007669"/>
    <property type="project" value="UniProtKB-KW"/>
</dbReference>
<name>A0A226BX05_9FIRM</name>
<evidence type="ECO:0000313" key="3">
    <source>
        <dbReference type="Proteomes" id="UP000214588"/>
    </source>
</evidence>
<dbReference type="OrthoDB" id="9812744at2"/>
<sequence>MIKGELLETLQEAAHIQRWNDHLRPHNFVELDKQAHKMVLAYVIGKYEEKERGAQINWCKLIEGGIFEFLQRIVLTDIKPPIFHKLMQESGEELNYWVLDQLSNTLKPVAGDFKENFKSYLLNNDFSFEKKILRASHYLASEWEFNIIYKYNEHLYGIDETKTKIENELEDHFDLIGVQKLGLRKKSYNFIDLVGQLRFQKRWAHSPRVPETSVLGHMLIVAIFAYLISLELSACNKRKYNNFFIGLFHDLPEVMTRDIISPVKRSVKGLDSLIKDIEERQLEERIYPLLPRNWHSEIKYFLDNEFTNKVLIQNEVEHVSTDQLVRYYNQDEFSPADGELIKVCDELAAYIEASLSISHGITSKPLEEARKSLYYKYQKQTFAGIDLTTLFDYFHYKS</sequence>
<dbReference type="Proteomes" id="UP000214588">
    <property type="component" value="Unassembled WGS sequence"/>
</dbReference>
<gene>
    <name evidence="2" type="ORF">CDO51_07985</name>
</gene>
<evidence type="ECO:0000313" key="2">
    <source>
        <dbReference type="EMBL" id="OWZ83536.1"/>
    </source>
</evidence>
<keyword evidence="3" id="KW-1185">Reference proteome</keyword>
<dbReference type="AlphaFoldDB" id="A0A226BX05"/>
<comment type="caution">
    <text evidence="2">The sequence shown here is derived from an EMBL/GenBank/DDBJ whole genome shotgun (WGS) entry which is preliminary data.</text>
</comment>
<proteinExistence type="predicted"/>
<organism evidence="2 3">
    <name type="scientific">Natranaerobius trueperi</name>
    <dbReference type="NCBI Taxonomy" id="759412"/>
    <lineage>
        <taxon>Bacteria</taxon>
        <taxon>Bacillati</taxon>
        <taxon>Bacillota</taxon>
        <taxon>Clostridia</taxon>
        <taxon>Natranaerobiales</taxon>
        <taxon>Natranaerobiaceae</taxon>
        <taxon>Natranaerobius</taxon>
    </lineage>
</organism>
<dbReference type="SUPFAM" id="SSF109604">
    <property type="entry name" value="HD-domain/PDEase-like"/>
    <property type="match status" value="2"/>
</dbReference>
<evidence type="ECO:0000259" key="1">
    <source>
        <dbReference type="Pfam" id="PF13023"/>
    </source>
</evidence>
<feature type="domain" description="HD" evidence="1">
    <location>
        <begin position="194"/>
        <end position="371"/>
    </location>
</feature>
<dbReference type="RefSeq" id="WP_089023759.1">
    <property type="nucleotide sequence ID" value="NZ_NIQC01000016.1"/>
</dbReference>